<comment type="function">
    <text evidence="12">Necessary for flagellar biosynthesis. May be involved in translocation of the flagellum.</text>
</comment>
<evidence type="ECO:0000256" key="1">
    <source>
        <dbReference type="ARBA" id="ARBA00004413"/>
    </source>
</evidence>
<dbReference type="InterPro" id="IPR020006">
    <property type="entry name" value="FlhF"/>
</dbReference>
<keyword evidence="17" id="KW-0282">Flagellum</keyword>
<sequence>MIKKFHASTTREALRQVRDALGPNAIILSNRQVGGGVEIMAVADMDVASLSNHPGMASPASGIQMPLNPAPQSVQHEIFAEHIRPTVSPTPARAPVSNQQPAPEPTPSPATPAADKNQEVNSEIVKEIRFLRGMLEGQLAGLAWSDLQRREPAKVEILRQMLTVGFSPTLSRQLLDNMPAGYDFDKGLKWIKTALVHNLHAVGSGQDIIEKGGIYALVGPTGVGKTTTVAKLAARCTLRHGPNSLALITTDSYRIGAHDQLRIYGRILGVPVYAVKDEADLQLTLADLQNRHLVLIDTVGMSQRDRRLAQQISLLCGKGRDVKRLLLVSATSQGNTLEDVVRAYQGEGMAGCILTKVDEALSLGSALDVVTRHKLTLHFVTNGQRVPEDLHLANPLYLIDRALKAGKDDSPFSMNELDCPLVMAGGANATEEKPGFARDTGKSGEGAYRG</sequence>
<keyword evidence="17" id="KW-0969">Cilium</keyword>
<dbReference type="EMBL" id="SMCO01000001">
    <property type="protein sequence ID" value="TCV90741.1"/>
    <property type="molecule type" value="Genomic_DNA"/>
</dbReference>
<keyword evidence="5" id="KW-1003">Cell membrane</keyword>
<dbReference type="GO" id="GO:0005886">
    <property type="term" value="C:plasma membrane"/>
    <property type="evidence" value="ECO:0007669"/>
    <property type="project" value="UniProtKB-SubCell"/>
</dbReference>
<feature type="region of interest" description="Disordered" evidence="14">
    <location>
        <begin position="430"/>
        <end position="450"/>
    </location>
</feature>
<dbReference type="InterPro" id="IPR000897">
    <property type="entry name" value="SRP54_GTPase_dom"/>
</dbReference>
<evidence type="ECO:0000256" key="12">
    <source>
        <dbReference type="ARBA" id="ARBA00025337"/>
    </source>
</evidence>
<evidence type="ECO:0000256" key="11">
    <source>
        <dbReference type="ARBA" id="ARBA00023225"/>
    </source>
</evidence>
<comment type="subcellular location">
    <subcellularLocation>
        <location evidence="1">Cell membrane</location>
        <topology evidence="1">Peripheral membrane protein</topology>
        <orientation evidence="1">Cytoplasmic side</orientation>
    </subcellularLocation>
</comment>
<evidence type="ECO:0000256" key="7">
    <source>
        <dbReference type="ARBA" id="ARBA00022795"/>
    </source>
</evidence>
<dbReference type="Pfam" id="PF00448">
    <property type="entry name" value="SRP54"/>
    <property type="match status" value="1"/>
</dbReference>
<keyword evidence="10" id="KW-0472">Membrane</keyword>
<dbReference type="AlphaFoldDB" id="A0A4R3YFI8"/>
<keyword evidence="7" id="KW-1005">Bacterial flagellum biogenesis</keyword>
<evidence type="ECO:0000313" key="18">
    <source>
        <dbReference type="Proteomes" id="UP000295367"/>
    </source>
</evidence>
<dbReference type="GO" id="GO:0003924">
    <property type="term" value="F:GTPase activity"/>
    <property type="evidence" value="ECO:0007669"/>
    <property type="project" value="UniProtKB-UniRule"/>
</dbReference>
<dbReference type="InterPro" id="IPR027417">
    <property type="entry name" value="P-loop_NTPase"/>
</dbReference>
<organism evidence="17 18">
    <name type="scientific">Sulfurirhabdus autotrophica</name>
    <dbReference type="NCBI Taxonomy" id="1706046"/>
    <lineage>
        <taxon>Bacteria</taxon>
        <taxon>Pseudomonadati</taxon>
        <taxon>Pseudomonadota</taxon>
        <taxon>Betaproteobacteria</taxon>
        <taxon>Nitrosomonadales</taxon>
        <taxon>Sulfuricellaceae</taxon>
        <taxon>Sulfurirhabdus</taxon>
    </lineage>
</organism>
<keyword evidence="9" id="KW-0342">GTP-binding</keyword>
<evidence type="ECO:0000256" key="2">
    <source>
        <dbReference type="ARBA" id="ARBA00008531"/>
    </source>
</evidence>
<dbReference type="GO" id="GO:0044781">
    <property type="term" value="P:bacterial-type flagellum organization"/>
    <property type="evidence" value="ECO:0007669"/>
    <property type="project" value="UniProtKB-UniRule"/>
</dbReference>
<protein>
    <recommendedName>
        <fullName evidence="3 13">Flagellar biosynthesis protein FlhF</fullName>
    </recommendedName>
</protein>
<dbReference type="OrthoDB" id="9778554at2"/>
<evidence type="ECO:0000256" key="4">
    <source>
        <dbReference type="ARBA" id="ARBA00022448"/>
    </source>
</evidence>
<feature type="domain" description="SRP54-type proteins GTP-binding" evidence="16">
    <location>
        <begin position="212"/>
        <end position="404"/>
    </location>
</feature>
<dbReference type="GO" id="GO:0005525">
    <property type="term" value="F:GTP binding"/>
    <property type="evidence" value="ECO:0007669"/>
    <property type="project" value="UniProtKB-UniRule"/>
</dbReference>
<comment type="caution">
    <text evidence="17">The sequence shown here is derived from an EMBL/GenBank/DDBJ whole genome shotgun (WGS) entry which is preliminary data.</text>
</comment>
<dbReference type="FunFam" id="3.40.50.300:FF:000695">
    <property type="entry name" value="Flagellar biosynthesis regulator FlhF"/>
    <property type="match status" value="1"/>
</dbReference>
<dbReference type="SUPFAM" id="SSF52540">
    <property type="entry name" value="P-loop containing nucleoside triphosphate hydrolases"/>
    <property type="match status" value="1"/>
</dbReference>
<dbReference type="GO" id="GO:0005047">
    <property type="term" value="F:signal recognition particle binding"/>
    <property type="evidence" value="ECO:0007669"/>
    <property type="project" value="TreeGrafter"/>
</dbReference>
<evidence type="ECO:0000259" key="15">
    <source>
        <dbReference type="SMART" id="SM00382"/>
    </source>
</evidence>
<dbReference type="PANTHER" id="PTHR43134:SF3">
    <property type="entry name" value="FLAGELLAR BIOSYNTHESIS PROTEIN FLHF"/>
    <property type="match status" value="1"/>
</dbReference>
<evidence type="ECO:0000259" key="16">
    <source>
        <dbReference type="SMART" id="SM00962"/>
    </source>
</evidence>
<feature type="compositionally biased region" description="Basic and acidic residues" evidence="14">
    <location>
        <begin position="430"/>
        <end position="442"/>
    </location>
</feature>
<evidence type="ECO:0000256" key="14">
    <source>
        <dbReference type="SAM" id="MobiDB-lite"/>
    </source>
</evidence>
<proteinExistence type="inferred from homology"/>
<keyword evidence="11" id="KW-1006">Bacterial flagellum protein export</keyword>
<keyword evidence="17" id="KW-0966">Cell projection</keyword>
<feature type="region of interest" description="Disordered" evidence="14">
    <location>
        <begin position="87"/>
        <end position="119"/>
    </location>
</feature>
<evidence type="ECO:0000256" key="6">
    <source>
        <dbReference type="ARBA" id="ARBA00022741"/>
    </source>
</evidence>
<evidence type="ECO:0000256" key="8">
    <source>
        <dbReference type="ARBA" id="ARBA00022927"/>
    </source>
</evidence>
<name>A0A4R3YFI8_9PROT</name>
<dbReference type="Gene3D" id="3.40.50.300">
    <property type="entry name" value="P-loop containing nucleotide triphosphate hydrolases"/>
    <property type="match status" value="1"/>
</dbReference>
<dbReference type="NCBIfam" id="TIGR03499">
    <property type="entry name" value="FlhF"/>
    <property type="match status" value="1"/>
</dbReference>
<dbReference type="Gene3D" id="1.20.120.1380">
    <property type="entry name" value="Flagellar FlhF biosynthesis protein, N domain"/>
    <property type="match status" value="1"/>
</dbReference>
<evidence type="ECO:0000256" key="9">
    <source>
        <dbReference type="ARBA" id="ARBA00023134"/>
    </source>
</evidence>
<dbReference type="PANTHER" id="PTHR43134">
    <property type="entry name" value="SIGNAL RECOGNITION PARTICLE RECEPTOR SUBUNIT ALPHA"/>
    <property type="match status" value="1"/>
</dbReference>
<feature type="domain" description="AAA+ ATPase" evidence="15">
    <location>
        <begin position="211"/>
        <end position="409"/>
    </location>
</feature>
<evidence type="ECO:0000256" key="13">
    <source>
        <dbReference type="NCBIfam" id="TIGR03499"/>
    </source>
</evidence>
<gene>
    <name evidence="17" type="ORF">EDC63_101715</name>
</gene>
<dbReference type="Proteomes" id="UP000295367">
    <property type="component" value="Unassembled WGS sequence"/>
</dbReference>
<evidence type="ECO:0000256" key="10">
    <source>
        <dbReference type="ARBA" id="ARBA00023136"/>
    </source>
</evidence>
<evidence type="ECO:0000256" key="3">
    <source>
        <dbReference type="ARBA" id="ARBA00014919"/>
    </source>
</evidence>
<keyword evidence="18" id="KW-1185">Reference proteome</keyword>
<keyword evidence="8" id="KW-0653">Protein transport</keyword>
<comment type="similarity">
    <text evidence="2">Belongs to the GTP-binding SRP family.</text>
</comment>
<dbReference type="InterPro" id="IPR003593">
    <property type="entry name" value="AAA+_ATPase"/>
</dbReference>
<evidence type="ECO:0000313" key="17">
    <source>
        <dbReference type="EMBL" id="TCV90741.1"/>
    </source>
</evidence>
<accession>A0A4R3YFI8</accession>
<dbReference type="SMART" id="SM00382">
    <property type="entry name" value="AAA"/>
    <property type="match status" value="1"/>
</dbReference>
<dbReference type="GO" id="GO:0015031">
    <property type="term" value="P:protein transport"/>
    <property type="evidence" value="ECO:0007669"/>
    <property type="project" value="UniProtKB-KW"/>
</dbReference>
<dbReference type="InterPro" id="IPR047040">
    <property type="entry name" value="FlhF__GTPase_dom"/>
</dbReference>
<evidence type="ECO:0000256" key="5">
    <source>
        <dbReference type="ARBA" id="ARBA00022475"/>
    </source>
</evidence>
<dbReference type="SMART" id="SM00962">
    <property type="entry name" value="SRP54"/>
    <property type="match status" value="1"/>
</dbReference>
<dbReference type="RefSeq" id="WP_124947367.1">
    <property type="nucleotide sequence ID" value="NZ_BHVT01000073.1"/>
</dbReference>
<reference evidence="17 18" key="1">
    <citation type="submission" date="2019-03" db="EMBL/GenBank/DDBJ databases">
        <title>Genomic Encyclopedia of Type Strains, Phase IV (KMG-IV): sequencing the most valuable type-strain genomes for metagenomic binning, comparative biology and taxonomic classification.</title>
        <authorList>
            <person name="Goeker M."/>
        </authorList>
    </citation>
    <scope>NUCLEOTIDE SEQUENCE [LARGE SCALE GENOMIC DNA]</scope>
    <source>
        <strain evidence="17 18">DSM 100309</strain>
    </source>
</reference>
<keyword evidence="4" id="KW-0813">Transport</keyword>
<dbReference type="GO" id="GO:0006614">
    <property type="term" value="P:SRP-dependent cotranslational protein targeting to membrane"/>
    <property type="evidence" value="ECO:0007669"/>
    <property type="project" value="UniProtKB-UniRule"/>
</dbReference>
<dbReference type="CDD" id="cd17873">
    <property type="entry name" value="FlhF"/>
    <property type="match status" value="1"/>
</dbReference>
<keyword evidence="6" id="KW-0547">Nucleotide-binding</keyword>